<evidence type="ECO:0000256" key="1">
    <source>
        <dbReference type="SAM" id="SignalP"/>
    </source>
</evidence>
<gene>
    <name evidence="2" type="ORF">VFPPC_06840</name>
</gene>
<dbReference type="GeneID" id="28849802"/>
<dbReference type="EMBL" id="LSBJ02000008">
    <property type="protein sequence ID" value="OAQ60742.1"/>
    <property type="molecule type" value="Genomic_DNA"/>
</dbReference>
<protein>
    <recommendedName>
        <fullName evidence="4">Heme haloperoxidase family profile domain-containing protein</fullName>
    </recommendedName>
</protein>
<name>A0A179F5R8_METCM</name>
<keyword evidence="1" id="KW-0732">Signal</keyword>
<sequence>MKFTSNITGLILAFATLGVVSTTVPTKERACSATRSYPCACPTGKNYFETATLAIIGSKIADSEAFLNSFFDTAWYGGSNPDSTKGPNNKPGSIRTFKSPTSNFSELLTKYTVRRDRSFLQSYQEYEDPKTAPKGWTPGFYVTMEGRGLFQNETEISLRAHGCWAGSLPDLTASHEEGLRGAVAFLKAKGKVVGKTPSNFISADTAFGI</sequence>
<organism evidence="2 3">
    <name type="scientific">Pochonia chlamydosporia 170</name>
    <dbReference type="NCBI Taxonomy" id="1380566"/>
    <lineage>
        <taxon>Eukaryota</taxon>
        <taxon>Fungi</taxon>
        <taxon>Dikarya</taxon>
        <taxon>Ascomycota</taxon>
        <taxon>Pezizomycotina</taxon>
        <taxon>Sordariomycetes</taxon>
        <taxon>Hypocreomycetidae</taxon>
        <taxon>Hypocreales</taxon>
        <taxon>Clavicipitaceae</taxon>
        <taxon>Pochonia</taxon>
    </lineage>
</organism>
<reference evidence="2 3" key="1">
    <citation type="journal article" date="2016" name="PLoS Pathog.">
        <title>Biosynthesis of antibiotic leucinostatins in bio-control fungus Purpureocillium lilacinum and their inhibition on phytophthora revealed by genome mining.</title>
        <authorList>
            <person name="Wang G."/>
            <person name="Liu Z."/>
            <person name="Lin R."/>
            <person name="Li E."/>
            <person name="Mao Z."/>
            <person name="Ling J."/>
            <person name="Yang Y."/>
            <person name="Yin W.B."/>
            <person name="Xie B."/>
        </authorList>
    </citation>
    <scope>NUCLEOTIDE SEQUENCE [LARGE SCALE GENOMIC DNA]</scope>
    <source>
        <strain evidence="2">170</strain>
    </source>
</reference>
<evidence type="ECO:0000313" key="2">
    <source>
        <dbReference type="EMBL" id="OAQ60742.1"/>
    </source>
</evidence>
<feature type="signal peptide" evidence="1">
    <location>
        <begin position="1"/>
        <end position="22"/>
    </location>
</feature>
<dbReference type="RefSeq" id="XP_018138620.1">
    <property type="nucleotide sequence ID" value="XM_018285808.1"/>
</dbReference>
<evidence type="ECO:0000313" key="3">
    <source>
        <dbReference type="Proteomes" id="UP000078397"/>
    </source>
</evidence>
<dbReference type="AlphaFoldDB" id="A0A179F5R8"/>
<accession>A0A179F5R8</accession>
<keyword evidence="3" id="KW-1185">Reference proteome</keyword>
<dbReference type="OrthoDB" id="3450745at2759"/>
<proteinExistence type="predicted"/>
<dbReference type="KEGG" id="pchm:VFPPC_06840"/>
<comment type="caution">
    <text evidence="2">The sequence shown here is derived from an EMBL/GenBank/DDBJ whole genome shotgun (WGS) entry which is preliminary data.</text>
</comment>
<feature type="chain" id="PRO_5008101279" description="Heme haloperoxidase family profile domain-containing protein" evidence="1">
    <location>
        <begin position="23"/>
        <end position="209"/>
    </location>
</feature>
<dbReference type="Proteomes" id="UP000078397">
    <property type="component" value="Unassembled WGS sequence"/>
</dbReference>
<evidence type="ECO:0008006" key="4">
    <source>
        <dbReference type="Google" id="ProtNLM"/>
    </source>
</evidence>